<protein>
    <submittedName>
        <fullName evidence="2">Class A beta-lactamase-related serine hydrolase</fullName>
    </submittedName>
</protein>
<dbReference type="PANTHER" id="PTHR43319">
    <property type="entry name" value="BETA-LACTAMASE-RELATED"/>
    <property type="match status" value="1"/>
</dbReference>
<dbReference type="InterPro" id="IPR001466">
    <property type="entry name" value="Beta-lactam-related"/>
</dbReference>
<organism evidence="2 3">
    <name type="scientific">Candidatus Seongchinamella marina</name>
    <dbReference type="NCBI Taxonomy" id="2518990"/>
    <lineage>
        <taxon>Bacteria</taxon>
        <taxon>Pseudomonadati</taxon>
        <taxon>Pseudomonadota</taxon>
        <taxon>Gammaproteobacteria</taxon>
        <taxon>Cellvibrionales</taxon>
        <taxon>Halieaceae</taxon>
        <taxon>Seongchinamella</taxon>
    </lineage>
</organism>
<gene>
    <name evidence="2" type="ORF">EYC87_13295</name>
</gene>
<dbReference type="PANTHER" id="PTHR43319:SF3">
    <property type="entry name" value="BETA-LACTAMASE-RELATED DOMAIN-CONTAINING PROTEIN"/>
    <property type="match status" value="1"/>
</dbReference>
<dbReference type="Proteomes" id="UP001143307">
    <property type="component" value="Unassembled WGS sequence"/>
</dbReference>
<reference evidence="2" key="1">
    <citation type="submission" date="2019-02" db="EMBL/GenBank/DDBJ databases">
        <authorList>
            <person name="Li S.-H."/>
        </authorList>
    </citation>
    <scope>NUCLEOTIDE SEQUENCE</scope>
    <source>
        <strain evidence="2">IMCC8485</strain>
    </source>
</reference>
<dbReference type="Gene3D" id="3.40.710.10">
    <property type="entry name" value="DD-peptidase/beta-lactamase superfamily"/>
    <property type="match status" value="1"/>
</dbReference>
<dbReference type="SUPFAM" id="SSF56601">
    <property type="entry name" value="beta-lactamase/transpeptidase-like"/>
    <property type="match status" value="1"/>
</dbReference>
<dbReference type="EMBL" id="SHNP01000004">
    <property type="protein sequence ID" value="MCX2974563.1"/>
    <property type="molecule type" value="Genomic_DNA"/>
</dbReference>
<sequence>MILGQFRKKINSHFNATPIPRDLDEITSIDRANEVIPAEAGLSQAAVNAIWADTLSLYRTGMYPMLSICMRRHGKIILNRSIGYQSGDADSEDAIIGDLNTPICLFSASKGVSAMLLHLLAEQGKIHLLDPVSYYIPEFSQKGKGFITIYQLLAHRAGVPGLGENGDAALLFDREAALAAICAADPIDNLGRTSAYHAITSGFILDELIRRTTGMTAQQYLSKHISRPMGMRYFRYGLTKKDMKKAAVNRFTGLPLGPLGPRIKDALGLDYSEVIPLTNTEEFKGAVLPSGNMYATAEEASRFFQMLLDYGEYKGKQILQPLTIHRAIQESGKAQMDASLGLPMRYSPGFMLGGNPAGIYGRNSHYAYGHVGLSNVFVWADPQRDISVAILNSGKPVLGKHLAALPRLLFSIPKNCPTVRDMHEESLEFLAS</sequence>
<dbReference type="InterPro" id="IPR012338">
    <property type="entry name" value="Beta-lactam/transpept-like"/>
</dbReference>
<dbReference type="GO" id="GO:0016787">
    <property type="term" value="F:hydrolase activity"/>
    <property type="evidence" value="ECO:0007669"/>
    <property type="project" value="UniProtKB-KW"/>
</dbReference>
<evidence type="ECO:0000313" key="3">
    <source>
        <dbReference type="Proteomes" id="UP001143307"/>
    </source>
</evidence>
<name>A0ABT3SX39_9GAMM</name>
<accession>A0ABT3SX39</accession>
<comment type="caution">
    <text evidence="2">The sequence shown here is derived from an EMBL/GenBank/DDBJ whole genome shotgun (WGS) entry which is preliminary data.</text>
</comment>
<evidence type="ECO:0000313" key="2">
    <source>
        <dbReference type="EMBL" id="MCX2974563.1"/>
    </source>
</evidence>
<keyword evidence="2" id="KW-0378">Hydrolase</keyword>
<evidence type="ECO:0000259" key="1">
    <source>
        <dbReference type="Pfam" id="PF00144"/>
    </source>
</evidence>
<feature type="domain" description="Beta-lactamase-related" evidence="1">
    <location>
        <begin position="64"/>
        <end position="396"/>
    </location>
</feature>
<dbReference type="RefSeq" id="WP_279253309.1">
    <property type="nucleotide sequence ID" value="NZ_SHNP01000004.1"/>
</dbReference>
<dbReference type="Pfam" id="PF00144">
    <property type="entry name" value="Beta-lactamase"/>
    <property type="match status" value="1"/>
</dbReference>
<keyword evidence="3" id="KW-1185">Reference proteome</keyword>
<proteinExistence type="predicted"/>
<dbReference type="InterPro" id="IPR052907">
    <property type="entry name" value="Beta-lactamase/esterase"/>
</dbReference>